<dbReference type="PANTHER" id="PTHR45348">
    <property type="entry name" value="HYPOTHETICAL OXIDOREDUCTASE (EUROFUNG)"/>
    <property type="match status" value="1"/>
</dbReference>
<keyword evidence="6" id="KW-1185">Reference proteome</keyword>
<accession>A0A8E2DYL1</accession>
<comment type="subunit">
    <text evidence="2">Monomer.</text>
</comment>
<dbReference type="Proteomes" id="UP000250266">
    <property type="component" value="Unassembled WGS sequence"/>
</dbReference>
<dbReference type="Pfam" id="PF08240">
    <property type="entry name" value="ADH_N"/>
    <property type="match status" value="1"/>
</dbReference>
<organism evidence="5 6">
    <name type="scientific">Lepidopterella palustris CBS 459.81</name>
    <dbReference type="NCBI Taxonomy" id="1314670"/>
    <lineage>
        <taxon>Eukaryota</taxon>
        <taxon>Fungi</taxon>
        <taxon>Dikarya</taxon>
        <taxon>Ascomycota</taxon>
        <taxon>Pezizomycotina</taxon>
        <taxon>Dothideomycetes</taxon>
        <taxon>Pleosporomycetidae</taxon>
        <taxon>Mytilinidiales</taxon>
        <taxon>Argynnaceae</taxon>
        <taxon>Lepidopterella</taxon>
    </lineage>
</organism>
<comment type="similarity">
    <text evidence="1">Belongs to the zinc-containing alcohol dehydrogenase family.</text>
</comment>
<dbReference type="SUPFAM" id="SSF50129">
    <property type="entry name" value="GroES-like"/>
    <property type="match status" value="1"/>
</dbReference>
<evidence type="ECO:0000256" key="1">
    <source>
        <dbReference type="ARBA" id="ARBA00008072"/>
    </source>
</evidence>
<gene>
    <name evidence="5" type="ORF">K432DRAFT_398318</name>
</gene>
<name>A0A8E2DYL1_9PEZI</name>
<dbReference type="InterPro" id="IPR036291">
    <property type="entry name" value="NAD(P)-bd_dom_sf"/>
</dbReference>
<keyword evidence="3" id="KW-0560">Oxidoreductase</keyword>
<evidence type="ECO:0000259" key="4">
    <source>
        <dbReference type="Pfam" id="PF08240"/>
    </source>
</evidence>
<dbReference type="InterPro" id="IPR011032">
    <property type="entry name" value="GroES-like_sf"/>
</dbReference>
<dbReference type="PANTHER" id="PTHR45348:SF2">
    <property type="entry name" value="ZINC-TYPE ALCOHOL DEHYDROGENASE-LIKE PROTEIN C2E1P3.01"/>
    <property type="match status" value="1"/>
</dbReference>
<reference evidence="5 6" key="1">
    <citation type="journal article" date="2016" name="Nat. Commun.">
        <title>Ectomycorrhizal ecology is imprinted in the genome of the dominant symbiotic fungus Cenococcum geophilum.</title>
        <authorList>
            <consortium name="DOE Joint Genome Institute"/>
            <person name="Peter M."/>
            <person name="Kohler A."/>
            <person name="Ohm R.A."/>
            <person name="Kuo A."/>
            <person name="Krutzmann J."/>
            <person name="Morin E."/>
            <person name="Arend M."/>
            <person name="Barry K.W."/>
            <person name="Binder M."/>
            <person name="Choi C."/>
            <person name="Clum A."/>
            <person name="Copeland A."/>
            <person name="Grisel N."/>
            <person name="Haridas S."/>
            <person name="Kipfer T."/>
            <person name="LaButti K."/>
            <person name="Lindquist E."/>
            <person name="Lipzen A."/>
            <person name="Maire R."/>
            <person name="Meier B."/>
            <person name="Mihaltcheva S."/>
            <person name="Molinier V."/>
            <person name="Murat C."/>
            <person name="Poggeler S."/>
            <person name="Quandt C.A."/>
            <person name="Sperisen C."/>
            <person name="Tritt A."/>
            <person name="Tisserant E."/>
            <person name="Crous P.W."/>
            <person name="Henrissat B."/>
            <person name="Nehls U."/>
            <person name="Egli S."/>
            <person name="Spatafora J.W."/>
            <person name="Grigoriev I.V."/>
            <person name="Martin F.M."/>
        </authorList>
    </citation>
    <scope>NUCLEOTIDE SEQUENCE [LARGE SCALE GENOMIC DNA]</scope>
    <source>
        <strain evidence="5 6">CBS 459.81</strain>
    </source>
</reference>
<evidence type="ECO:0000256" key="2">
    <source>
        <dbReference type="ARBA" id="ARBA00011245"/>
    </source>
</evidence>
<evidence type="ECO:0000256" key="3">
    <source>
        <dbReference type="ARBA" id="ARBA00023002"/>
    </source>
</evidence>
<dbReference type="EMBL" id="KV745544">
    <property type="protein sequence ID" value="OCK74161.1"/>
    <property type="molecule type" value="Genomic_DNA"/>
</dbReference>
<sequence>MTQKALLVTETGSPLIESSRPIPEPKEGQIQVKLTVAGLNPHDAKAQYYGLFVQNRLPSTLAVDVVGAVSAIGPNVSKFGIGDKTDYAAKVPEGINDNEAATLALNPLTAFWALFREDGAGIPPPAPFYGRKSGYDYSRLSLVVIGGGSAIGKYAIEWAKYAGFGTIITTASKSKREKELLEHGATHVLDRHAQDEELD</sequence>
<evidence type="ECO:0000313" key="5">
    <source>
        <dbReference type="EMBL" id="OCK74161.1"/>
    </source>
</evidence>
<evidence type="ECO:0000313" key="6">
    <source>
        <dbReference type="Proteomes" id="UP000250266"/>
    </source>
</evidence>
<dbReference type="AlphaFoldDB" id="A0A8E2DYL1"/>
<dbReference type="InterPro" id="IPR047122">
    <property type="entry name" value="Trans-enoyl_RdTase-like"/>
</dbReference>
<dbReference type="Gene3D" id="3.40.50.720">
    <property type="entry name" value="NAD(P)-binding Rossmann-like Domain"/>
    <property type="match status" value="1"/>
</dbReference>
<dbReference type="OrthoDB" id="9992527at2759"/>
<dbReference type="GO" id="GO:0016651">
    <property type="term" value="F:oxidoreductase activity, acting on NAD(P)H"/>
    <property type="evidence" value="ECO:0007669"/>
    <property type="project" value="InterPro"/>
</dbReference>
<dbReference type="InterPro" id="IPR013154">
    <property type="entry name" value="ADH-like_N"/>
</dbReference>
<proteinExistence type="inferred from homology"/>
<protein>
    <submittedName>
        <fullName evidence="5">GroES-like protein</fullName>
    </submittedName>
</protein>
<feature type="domain" description="Alcohol dehydrogenase-like N-terminal" evidence="4">
    <location>
        <begin position="27"/>
        <end position="84"/>
    </location>
</feature>
<dbReference type="Gene3D" id="3.90.180.10">
    <property type="entry name" value="Medium-chain alcohol dehydrogenases, catalytic domain"/>
    <property type="match status" value="2"/>
</dbReference>
<dbReference type="SUPFAM" id="SSF51735">
    <property type="entry name" value="NAD(P)-binding Rossmann-fold domains"/>
    <property type="match status" value="1"/>
</dbReference>